<dbReference type="Pfam" id="PF13265">
    <property type="entry name" value="DUF4056"/>
    <property type="match status" value="1"/>
</dbReference>
<protein>
    <submittedName>
        <fullName evidence="2">Membrane protein</fullName>
    </submittedName>
</protein>
<dbReference type="OrthoDB" id="1164519at2"/>
<feature type="signal peptide" evidence="1">
    <location>
        <begin position="1"/>
        <end position="22"/>
    </location>
</feature>
<dbReference type="STRING" id="1195763.ABT56_02580"/>
<dbReference type="PATRIC" id="fig|1195763.3.peg.559"/>
<evidence type="ECO:0000256" key="1">
    <source>
        <dbReference type="SAM" id="SignalP"/>
    </source>
</evidence>
<feature type="chain" id="PRO_5005252487" evidence="1">
    <location>
        <begin position="23"/>
        <end position="370"/>
    </location>
</feature>
<sequence length="370" mass="41294">MKLLFSALLAIILGSSALPTIAAQAPTGVRPCCAFGYDLKAELGGVAVPFFSLNNVLDSHTLGRHRYNDGSGSVALNLAGLDKEKNGLIFTTLGGFIDTAHVRDTADYTYYLYQLMQKNLGSNTHYDFPPELKLRRIQWLPHRVSLTDEQKQALSLDSAALIAFRLAQWHEIAQWFGMESVGGFKEYASAFSSEDLYSNMLGALLAKQILADEPKLDINGFNHAMDKAFTDAIIALEGQPAAITEAKIKHLDGIWWDSSKRLPNKWVVLFRDYRFGLALAPNYPTATHRQDLPSTVNGLAIEQWVRLELHPDQHEQDFAALPASLNDKPYWTASDFQPIANYAQQQDGKELRARHLDGLLPKHSLSEQRQ</sequence>
<keyword evidence="3" id="KW-1185">Reference proteome</keyword>
<proteinExistence type="predicted"/>
<gene>
    <name evidence="2" type="ORF">ABT56_02580</name>
</gene>
<dbReference type="AlphaFoldDB" id="A0A0J1HBR0"/>
<dbReference type="EMBL" id="LDOT01000002">
    <property type="protein sequence ID" value="KLV09098.1"/>
    <property type="molecule type" value="Genomic_DNA"/>
</dbReference>
<reference evidence="2 3" key="1">
    <citation type="submission" date="2015-05" db="EMBL/GenBank/DDBJ databases">
        <title>Photobacterium galathea sp. nov.</title>
        <authorList>
            <person name="Machado H."/>
            <person name="Gram L."/>
        </authorList>
    </citation>
    <scope>NUCLEOTIDE SEQUENCE [LARGE SCALE GENOMIC DNA]</scope>
    <source>
        <strain evidence="2 3">CGMCC 1.12159</strain>
    </source>
</reference>
<dbReference type="RefSeq" id="WP_047877259.1">
    <property type="nucleotide sequence ID" value="NZ_LDOT01000002.1"/>
</dbReference>
<name>A0A0J1HBR0_9GAMM</name>
<dbReference type="InterPro" id="IPR025130">
    <property type="entry name" value="DUF4056"/>
</dbReference>
<dbReference type="Proteomes" id="UP000036097">
    <property type="component" value="Unassembled WGS sequence"/>
</dbReference>
<organism evidence="2 3">
    <name type="scientific">Photobacterium aquae</name>
    <dbReference type="NCBI Taxonomy" id="1195763"/>
    <lineage>
        <taxon>Bacteria</taxon>
        <taxon>Pseudomonadati</taxon>
        <taxon>Pseudomonadota</taxon>
        <taxon>Gammaproteobacteria</taxon>
        <taxon>Vibrionales</taxon>
        <taxon>Vibrionaceae</taxon>
        <taxon>Photobacterium</taxon>
    </lineage>
</organism>
<evidence type="ECO:0000313" key="2">
    <source>
        <dbReference type="EMBL" id="KLV09098.1"/>
    </source>
</evidence>
<comment type="caution">
    <text evidence="2">The sequence shown here is derived from an EMBL/GenBank/DDBJ whole genome shotgun (WGS) entry which is preliminary data.</text>
</comment>
<evidence type="ECO:0000313" key="3">
    <source>
        <dbReference type="Proteomes" id="UP000036097"/>
    </source>
</evidence>
<accession>A0A0J1HBR0</accession>
<keyword evidence="1" id="KW-0732">Signal</keyword>